<name>A0A0C3CWE8_HEBCY</name>
<evidence type="ECO:0000313" key="1">
    <source>
        <dbReference type="EMBL" id="KIM48474.1"/>
    </source>
</evidence>
<reference evidence="1 2" key="1">
    <citation type="submission" date="2014-04" db="EMBL/GenBank/DDBJ databases">
        <authorList>
            <consortium name="DOE Joint Genome Institute"/>
            <person name="Kuo A."/>
            <person name="Gay G."/>
            <person name="Dore J."/>
            <person name="Kohler A."/>
            <person name="Nagy L.G."/>
            <person name="Floudas D."/>
            <person name="Copeland A."/>
            <person name="Barry K.W."/>
            <person name="Cichocki N."/>
            <person name="Veneault-Fourrey C."/>
            <person name="LaButti K."/>
            <person name="Lindquist E.A."/>
            <person name="Lipzen A."/>
            <person name="Lundell T."/>
            <person name="Morin E."/>
            <person name="Murat C."/>
            <person name="Sun H."/>
            <person name="Tunlid A."/>
            <person name="Henrissat B."/>
            <person name="Grigoriev I.V."/>
            <person name="Hibbett D.S."/>
            <person name="Martin F."/>
            <person name="Nordberg H.P."/>
            <person name="Cantor M.N."/>
            <person name="Hua S.X."/>
        </authorList>
    </citation>
    <scope>NUCLEOTIDE SEQUENCE [LARGE SCALE GENOMIC DNA]</scope>
    <source>
        <strain evidence="2">h7</strain>
    </source>
</reference>
<dbReference type="HOGENOM" id="CLU_3050548_0_0_1"/>
<evidence type="ECO:0000313" key="2">
    <source>
        <dbReference type="Proteomes" id="UP000053424"/>
    </source>
</evidence>
<accession>A0A0C3CWE8</accession>
<dbReference type="AlphaFoldDB" id="A0A0C3CWE8"/>
<proteinExistence type="predicted"/>
<reference evidence="2" key="2">
    <citation type="submission" date="2015-01" db="EMBL/GenBank/DDBJ databases">
        <title>Evolutionary Origins and Diversification of the Mycorrhizal Mutualists.</title>
        <authorList>
            <consortium name="DOE Joint Genome Institute"/>
            <consortium name="Mycorrhizal Genomics Consortium"/>
            <person name="Kohler A."/>
            <person name="Kuo A."/>
            <person name="Nagy L.G."/>
            <person name="Floudas D."/>
            <person name="Copeland A."/>
            <person name="Barry K.W."/>
            <person name="Cichocki N."/>
            <person name="Veneault-Fourrey C."/>
            <person name="LaButti K."/>
            <person name="Lindquist E.A."/>
            <person name="Lipzen A."/>
            <person name="Lundell T."/>
            <person name="Morin E."/>
            <person name="Murat C."/>
            <person name="Riley R."/>
            <person name="Ohm R."/>
            <person name="Sun H."/>
            <person name="Tunlid A."/>
            <person name="Henrissat B."/>
            <person name="Grigoriev I.V."/>
            <person name="Hibbett D.S."/>
            <person name="Martin F."/>
        </authorList>
    </citation>
    <scope>NUCLEOTIDE SEQUENCE [LARGE SCALE GENOMIC DNA]</scope>
    <source>
        <strain evidence="2">h7</strain>
    </source>
</reference>
<dbReference type="EMBL" id="KN831769">
    <property type="protein sequence ID" value="KIM48474.1"/>
    <property type="molecule type" value="Genomic_DNA"/>
</dbReference>
<dbReference type="Proteomes" id="UP000053424">
    <property type="component" value="Unassembled WGS sequence"/>
</dbReference>
<organism evidence="1 2">
    <name type="scientific">Hebeloma cylindrosporum</name>
    <dbReference type="NCBI Taxonomy" id="76867"/>
    <lineage>
        <taxon>Eukaryota</taxon>
        <taxon>Fungi</taxon>
        <taxon>Dikarya</taxon>
        <taxon>Basidiomycota</taxon>
        <taxon>Agaricomycotina</taxon>
        <taxon>Agaricomycetes</taxon>
        <taxon>Agaricomycetidae</taxon>
        <taxon>Agaricales</taxon>
        <taxon>Agaricineae</taxon>
        <taxon>Hymenogastraceae</taxon>
        <taxon>Hebeloma</taxon>
    </lineage>
</organism>
<keyword evidence="2" id="KW-1185">Reference proteome</keyword>
<gene>
    <name evidence="1" type="ORF">M413DRAFT_232869</name>
</gene>
<sequence>MVVAQEEVLLLSQKMTSNIINGMMLEQASTFKGVDSNLNQLRRLWKGFRRHDHK</sequence>
<protein>
    <submittedName>
        <fullName evidence="1">Uncharacterized protein</fullName>
    </submittedName>
</protein>